<evidence type="ECO:0000256" key="7">
    <source>
        <dbReference type="SAM" id="Phobius"/>
    </source>
</evidence>
<accession>A0A210PM59</accession>
<evidence type="ECO:0000256" key="1">
    <source>
        <dbReference type="ARBA" id="ARBA00004167"/>
    </source>
</evidence>
<keyword evidence="9" id="KW-1185">Reference proteome</keyword>
<comment type="subcellular location">
    <subcellularLocation>
        <location evidence="1">Membrane</location>
        <topology evidence="1">Single-pass membrane protein</topology>
    </subcellularLocation>
</comment>
<keyword evidence="5 7" id="KW-0472">Membrane</keyword>
<feature type="transmembrane region" description="Helical" evidence="7">
    <location>
        <begin position="12"/>
        <end position="31"/>
    </location>
</feature>
<dbReference type="GO" id="GO:0016020">
    <property type="term" value="C:membrane"/>
    <property type="evidence" value="ECO:0007669"/>
    <property type="project" value="UniProtKB-SubCell"/>
</dbReference>
<dbReference type="InterPro" id="IPR031933">
    <property type="entry name" value="UPF0767"/>
</dbReference>
<dbReference type="Pfam" id="PF15990">
    <property type="entry name" value="UPF0767"/>
    <property type="match status" value="1"/>
</dbReference>
<keyword evidence="4 7" id="KW-1133">Transmembrane helix</keyword>
<evidence type="ECO:0000256" key="6">
    <source>
        <dbReference type="SAM" id="MobiDB-lite"/>
    </source>
</evidence>
<feature type="region of interest" description="Disordered" evidence="6">
    <location>
        <begin position="67"/>
        <end position="100"/>
    </location>
</feature>
<evidence type="ECO:0000313" key="8">
    <source>
        <dbReference type="EMBL" id="OWF37588.1"/>
    </source>
</evidence>
<evidence type="ECO:0000256" key="4">
    <source>
        <dbReference type="ARBA" id="ARBA00022989"/>
    </source>
</evidence>
<protein>
    <submittedName>
        <fullName evidence="8">Small integral membrane protein 12-A</fullName>
    </submittedName>
</protein>
<evidence type="ECO:0000313" key="9">
    <source>
        <dbReference type="Proteomes" id="UP000242188"/>
    </source>
</evidence>
<sequence length="100" mass="11430">MWPVVAALARTYAPYLLFPVTATIGFFGYMYESNFRQINVPFKSTTIQEERDQRKLEEVKEQTDLTNLKSLKSKPNVPTSILDRNDKSNITKGTPVQDTS</sequence>
<evidence type="ECO:0000256" key="2">
    <source>
        <dbReference type="ARBA" id="ARBA00007304"/>
    </source>
</evidence>
<keyword evidence="3 7" id="KW-0812">Transmembrane</keyword>
<dbReference type="EMBL" id="NEDP02005586">
    <property type="protein sequence ID" value="OWF37588.1"/>
    <property type="molecule type" value="Genomic_DNA"/>
</dbReference>
<comment type="similarity">
    <text evidence="2">Belongs to the SMIM12 family.</text>
</comment>
<dbReference type="PANTHER" id="PTHR28599">
    <property type="entry name" value="SMALL INTEGRAL MEMBRANE PROTEIN 12"/>
    <property type="match status" value="1"/>
</dbReference>
<name>A0A210PM59_MIZYE</name>
<dbReference type="AlphaFoldDB" id="A0A210PM59"/>
<dbReference type="STRING" id="6573.A0A210PM59"/>
<proteinExistence type="inferred from homology"/>
<reference evidence="8 9" key="1">
    <citation type="journal article" date="2017" name="Nat. Ecol. Evol.">
        <title>Scallop genome provides insights into evolution of bilaterian karyotype and development.</title>
        <authorList>
            <person name="Wang S."/>
            <person name="Zhang J."/>
            <person name="Jiao W."/>
            <person name="Li J."/>
            <person name="Xun X."/>
            <person name="Sun Y."/>
            <person name="Guo X."/>
            <person name="Huan P."/>
            <person name="Dong B."/>
            <person name="Zhang L."/>
            <person name="Hu X."/>
            <person name="Sun X."/>
            <person name="Wang J."/>
            <person name="Zhao C."/>
            <person name="Wang Y."/>
            <person name="Wang D."/>
            <person name="Huang X."/>
            <person name="Wang R."/>
            <person name="Lv J."/>
            <person name="Li Y."/>
            <person name="Zhang Z."/>
            <person name="Liu B."/>
            <person name="Lu W."/>
            <person name="Hui Y."/>
            <person name="Liang J."/>
            <person name="Zhou Z."/>
            <person name="Hou R."/>
            <person name="Li X."/>
            <person name="Liu Y."/>
            <person name="Li H."/>
            <person name="Ning X."/>
            <person name="Lin Y."/>
            <person name="Zhao L."/>
            <person name="Xing Q."/>
            <person name="Dou J."/>
            <person name="Li Y."/>
            <person name="Mao J."/>
            <person name="Guo H."/>
            <person name="Dou H."/>
            <person name="Li T."/>
            <person name="Mu C."/>
            <person name="Jiang W."/>
            <person name="Fu Q."/>
            <person name="Fu X."/>
            <person name="Miao Y."/>
            <person name="Liu J."/>
            <person name="Yu Q."/>
            <person name="Li R."/>
            <person name="Liao H."/>
            <person name="Li X."/>
            <person name="Kong Y."/>
            <person name="Jiang Z."/>
            <person name="Chourrout D."/>
            <person name="Li R."/>
            <person name="Bao Z."/>
        </authorList>
    </citation>
    <scope>NUCLEOTIDE SEQUENCE [LARGE SCALE GENOMIC DNA]</scope>
    <source>
        <strain evidence="8 9">PY_sf001</strain>
    </source>
</reference>
<comment type="caution">
    <text evidence="8">The sequence shown here is derived from an EMBL/GenBank/DDBJ whole genome shotgun (WGS) entry which is preliminary data.</text>
</comment>
<organism evidence="8 9">
    <name type="scientific">Mizuhopecten yessoensis</name>
    <name type="common">Japanese scallop</name>
    <name type="synonym">Patinopecten yessoensis</name>
    <dbReference type="NCBI Taxonomy" id="6573"/>
    <lineage>
        <taxon>Eukaryota</taxon>
        <taxon>Metazoa</taxon>
        <taxon>Spiralia</taxon>
        <taxon>Lophotrochozoa</taxon>
        <taxon>Mollusca</taxon>
        <taxon>Bivalvia</taxon>
        <taxon>Autobranchia</taxon>
        <taxon>Pteriomorphia</taxon>
        <taxon>Pectinida</taxon>
        <taxon>Pectinoidea</taxon>
        <taxon>Pectinidae</taxon>
        <taxon>Mizuhopecten</taxon>
    </lineage>
</organism>
<dbReference type="Proteomes" id="UP000242188">
    <property type="component" value="Unassembled WGS sequence"/>
</dbReference>
<evidence type="ECO:0000256" key="3">
    <source>
        <dbReference type="ARBA" id="ARBA00022692"/>
    </source>
</evidence>
<feature type="compositionally biased region" description="Polar residues" evidence="6">
    <location>
        <begin position="90"/>
        <end position="100"/>
    </location>
</feature>
<evidence type="ECO:0000256" key="5">
    <source>
        <dbReference type="ARBA" id="ARBA00023136"/>
    </source>
</evidence>
<dbReference type="PANTHER" id="PTHR28599:SF1">
    <property type="entry name" value="SMALL INTEGRAL MEMBRANE PROTEIN 12"/>
    <property type="match status" value="1"/>
</dbReference>
<gene>
    <name evidence="8" type="ORF">KP79_PYT10397</name>
</gene>